<keyword evidence="3 6" id="KW-0812">Transmembrane</keyword>
<dbReference type="GO" id="GO:0022857">
    <property type="term" value="F:transmembrane transporter activity"/>
    <property type="evidence" value="ECO:0007669"/>
    <property type="project" value="InterPro"/>
</dbReference>
<feature type="transmembrane region" description="Helical" evidence="6">
    <location>
        <begin position="255"/>
        <end position="274"/>
    </location>
</feature>
<dbReference type="OrthoDB" id="9808136at2"/>
<keyword evidence="2" id="KW-1003">Cell membrane</keyword>
<feature type="transmembrane region" description="Helical" evidence="6">
    <location>
        <begin position="223"/>
        <end position="243"/>
    </location>
</feature>
<keyword evidence="4 6" id="KW-1133">Transmembrane helix</keyword>
<dbReference type="Proteomes" id="UP000272503">
    <property type="component" value="Unassembled WGS sequence"/>
</dbReference>
<feature type="transmembrane region" description="Helical" evidence="6">
    <location>
        <begin position="305"/>
        <end position="321"/>
    </location>
</feature>
<dbReference type="InterPro" id="IPR001851">
    <property type="entry name" value="ABC_transp_permease"/>
</dbReference>
<comment type="caution">
    <text evidence="7">The sequence shown here is derived from an EMBL/GenBank/DDBJ whole genome shotgun (WGS) entry which is preliminary data.</text>
</comment>
<evidence type="ECO:0000256" key="2">
    <source>
        <dbReference type="ARBA" id="ARBA00022475"/>
    </source>
</evidence>
<sequence>MTTQTPTRPRAAVASGITVKDRVIAVFPLLVLIVLVLLVLTQQPNFLSIASVRGLLESMAPILLLAIGQTFVILTGGIDLSFAVVSSLSTVLLALWLPDMGVGALILVPILACLTGVLTGTVVAFAQIPSFIVSLGAMGLWTGVALTLSSASTIRISAGYDVIGWVTDMRIGGLPVSALIAILLAIIISVAIRVLSRGRALHTMGLAENALLMSGNPTRAYRILAFALCGLFSGLAGVVLASSQYSGGPSLGDTLMLPAIAAVVIGGNAITGGVGGPLKTLVGALIIVVLRVGLNAIGIDPAYEQIIYGAVIIGAVVLTIDRSRLGIVK</sequence>
<dbReference type="Pfam" id="PF02653">
    <property type="entry name" value="BPD_transp_2"/>
    <property type="match status" value="1"/>
</dbReference>
<feature type="transmembrane region" description="Helical" evidence="6">
    <location>
        <begin position="62"/>
        <end position="95"/>
    </location>
</feature>
<dbReference type="PANTHER" id="PTHR32196:SF63">
    <property type="entry name" value="INNER MEMBRANE ABC TRANSPORTER PERMEASE PROTEIN YJFF"/>
    <property type="match status" value="1"/>
</dbReference>
<evidence type="ECO:0000256" key="3">
    <source>
        <dbReference type="ARBA" id="ARBA00022692"/>
    </source>
</evidence>
<gene>
    <name evidence="7" type="ORF">D9V32_12130</name>
</gene>
<name>A0A3L7A5C8_9MICO</name>
<dbReference type="AlphaFoldDB" id="A0A3L7A5C8"/>
<feature type="transmembrane region" description="Helical" evidence="6">
    <location>
        <begin position="23"/>
        <end position="41"/>
    </location>
</feature>
<dbReference type="GO" id="GO:0005886">
    <property type="term" value="C:plasma membrane"/>
    <property type="evidence" value="ECO:0007669"/>
    <property type="project" value="UniProtKB-SubCell"/>
</dbReference>
<feature type="transmembrane region" description="Helical" evidence="6">
    <location>
        <begin position="132"/>
        <end position="154"/>
    </location>
</feature>
<evidence type="ECO:0000313" key="8">
    <source>
        <dbReference type="Proteomes" id="UP000272503"/>
    </source>
</evidence>
<keyword evidence="8" id="KW-1185">Reference proteome</keyword>
<reference evidence="7 8" key="1">
    <citation type="submission" date="2018-10" db="EMBL/GenBank/DDBJ databases">
        <authorList>
            <person name="Li J."/>
        </authorList>
    </citation>
    <scope>NUCLEOTIDE SEQUENCE [LARGE SCALE GENOMIC DNA]</scope>
    <source>
        <strain evidence="7 8">IF 016277</strain>
    </source>
</reference>
<dbReference type="EMBL" id="RCUX01000009">
    <property type="protein sequence ID" value="RLP74781.1"/>
    <property type="molecule type" value="Genomic_DNA"/>
</dbReference>
<dbReference type="PANTHER" id="PTHR32196">
    <property type="entry name" value="ABC TRANSPORTER PERMEASE PROTEIN YPHD-RELATED-RELATED"/>
    <property type="match status" value="1"/>
</dbReference>
<evidence type="ECO:0000256" key="4">
    <source>
        <dbReference type="ARBA" id="ARBA00022989"/>
    </source>
</evidence>
<evidence type="ECO:0000256" key="1">
    <source>
        <dbReference type="ARBA" id="ARBA00004651"/>
    </source>
</evidence>
<keyword evidence="5 6" id="KW-0472">Membrane</keyword>
<feature type="transmembrane region" description="Helical" evidence="6">
    <location>
        <begin position="281"/>
        <end position="299"/>
    </location>
</feature>
<protein>
    <submittedName>
        <fullName evidence="7">ABC transporter permease</fullName>
    </submittedName>
</protein>
<feature type="transmembrane region" description="Helical" evidence="6">
    <location>
        <begin position="101"/>
        <end position="125"/>
    </location>
</feature>
<evidence type="ECO:0000256" key="5">
    <source>
        <dbReference type="ARBA" id="ARBA00023136"/>
    </source>
</evidence>
<accession>A0A3L7A5C8</accession>
<dbReference type="RefSeq" id="WP_121649181.1">
    <property type="nucleotide sequence ID" value="NZ_RCUX01000009.1"/>
</dbReference>
<proteinExistence type="predicted"/>
<comment type="subcellular location">
    <subcellularLocation>
        <location evidence="1">Cell membrane</location>
        <topology evidence="1">Multi-pass membrane protein</topology>
    </subcellularLocation>
</comment>
<organism evidence="7 8">
    <name type="scientific">Mycetocola tolaasinivorans</name>
    <dbReference type="NCBI Taxonomy" id="76635"/>
    <lineage>
        <taxon>Bacteria</taxon>
        <taxon>Bacillati</taxon>
        <taxon>Actinomycetota</taxon>
        <taxon>Actinomycetes</taxon>
        <taxon>Micrococcales</taxon>
        <taxon>Microbacteriaceae</taxon>
        <taxon>Mycetocola</taxon>
    </lineage>
</organism>
<evidence type="ECO:0000313" key="7">
    <source>
        <dbReference type="EMBL" id="RLP74781.1"/>
    </source>
</evidence>
<evidence type="ECO:0000256" key="6">
    <source>
        <dbReference type="SAM" id="Phobius"/>
    </source>
</evidence>
<dbReference type="CDD" id="cd06579">
    <property type="entry name" value="TM_PBP1_transp_AraH_like"/>
    <property type="match status" value="1"/>
</dbReference>
<feature type="transmembrane region" description="Helical" evidence="6">
    <location>
        <begin position="174"/>
        <end position="195"/>
    </location>
</feature>